<dbReference type="STRING" id="490188.SAMN04488068_0274"/>
<dbReference type="InterPro" id="IPR008183">
    <property type="entry name" value="Aldose_1/G6P_1-epimerase"/>
</dbReference>
<dbReference type="Proteomes" id="UP000199758">
    <property type="component" value="Unassembled WGS sequence"/>
</dbReference>
<gene>
    <name evidence="6" type="ORF">SAMN04488068_0274</name>
</gene>
<evidence type="ECO:0000256" key="2">
    <source>
        <dbReference type="ARBA" id="ARBA00005866"/>
    </source>
</evidence>
<evidence type="ECO:0000256" key="1">
    <source>
        <dbReference type="ARBA" id="ARBA00001096"/>
    </source>
</evidence>
<feature type="active site" evidence="5">
    <location>
        <position position="143"/>
    </location>
</feature>
<dbReference type="PANTHER" id="PTHR11122:SF13">
    <property type="entry name" value="GLUCOSE-6-PHOSPHATE 1-EPIMERASE"/>
    <property type="match status" value="1"/>
</dbReference>
<dbReference type="PIRSF" id="PIRSF016020">
    <property type="entry name" value="PHexose_mutarotase"/>
    <property type="match status" value="1"/>
</dbReference>
<dbReference type="OrthoDB" id="9790727at2"/>
<dbReference type="GO" id="GO:0030246">
    <property type="term" value="F:carbohydrate binding"/>
    <property type="evidence" value="ECO:0007669"/>
    <property type="project" value="UniProtKB-UniRule"/>
</dbReference>
<dbReference type="GO" id="GO:0005975">
    <property type="term" value="P:carbohydrate metabolic process"/>
    <property type="evidence" value="ECO:0007669"/>
    <property type="project" value="InterPro"/>
</dbReference>
<reference evidence="6 7" key="1">
    <citation type="submission" date="2016-11" db="EMBL/GenBank/DDBJ databases">
        <authorList>
            <person name="Jaros S."/>
            <person name="Januszkiewicz K."/>
            <person name="Wedrychowicz H."/>
        </authorList>
    </citation>
    <scope>NUCLEOTIDE SEQUENCE [LARGE SCALE GENOMIC DNA]</scope>
    <source>
        <strain evidence="6 7">CGMCC 1.7049</strain>
    </source>
</reference>
<comment type="similarity">
    <text evidence="2 4">Belongs to the glucose-6-phosphate 1-epimerase family.</text>
</comment>
<dbReference type="InterPro" id="IPR011013">
    <property type="entry name" value="Gal_mutarotase_sf_dom"/>
</dbReference>
<evidence type="ECO:0000256" key="3">
    <source>
        <dbReference type="ARBA" id="ARBA00023235"/>
    </source>
</evidence>
<dbReference type="Gene3D" id="2.70.98.10">
    <property type="match status" value="1"/>
</dbReference>
<evidence type="ECO:0000256" key="5">
    <source>
        <dbReference type="PIRSR" id="PIRSR016020-1"/>
    </source>
</evidence>
<keyword evidence="7" id="KW-1185">Reference proteome</keyword>
<dbReference type="GO" id="GO:0005737">
    <property type="term" value="C:cytoplasm"/>
    <property type="evidence" value="ECO:0007669"/>
    <property type="project" value="TreeGrafter"/>
</dbReference>
<proteinExistence type="inferred from homology"/>
<dbReference type="InterPro" id="IPR025532">
    <property type="entry name" value="G6P_1-epimerase"/>
</dbReference>
<evidence type="ECO:0000313" key="6">
    <source>
        <dbReference type="EMBL" id="SHG45686.1"/>
    </source>
</evidence>
<dbReference type="AlphaFoldDB" id="A0A1M5JYQ8"/>
<evidence type="ECO:0000256" key="4">
    <source>
        <dbReference type="PIRNR" id="PIRNR016020"/>
    </source>
</evidence>
<sequence length="271" mass="29124">MTLPVPDTIRAADGAEAQIYAQGAHLIRWRSASGAEPLFLSQRSAFTAGTAIRGGVPVIFPQFAAEGPLTKHGFARTAVWQRQPDNEPGAACWQLRDSAATRAAWPHAFWCELRLRIGGERLDVALSVHNPGDQALRFTAALHTYLRVDDIGAARLHGLQQHRYRDSAHGGIERVDADESLAIVGEVDRIYFDTPAALRLSQPGGALRIEQQGFCDTVVWNPGPAKGAALADLEPDGDRHLLCVEAAVVGRPVSLAPGAHWQGSQTLIIGG</sequence>
<organism evidence="6 7">
    <name type="scientific">Hydrocarboniphaga daqingensis</name>
    <dbReference type="NCBI Taxonomy" id="490188"/>
    <lineage>
        <taxon>Bacteria</taxon>
        <taxon>Pseudomonadati</taxon>
        <taxon>Pseudomonadota</taxon>
        <taxon>Gammaproteobacteria</taxon>
        <taxon>Nevskiales</taxon>
        <taxon>Nevskiaceae</taxon>
        <taxon>Hydrocarboniphaga</taxon>
    </lineage>
</organism>
<dbReference type="EMBL" id="FQWZ01000001">
    <property type="protein sequence ID" value="SHG45686.1"/>
    <property type="molecule type" value="Genomic_DNA"/>
</dbReference>
<accession>A0A1M5JYQ8</accession>
<dbReference type="PANTHER" id="PTHR11122">
    <property type="entry name" value="APOSPORY-ASSOCIATED PROTEIN C-RELATED"/>
    <property type="match status" value="1"/>
</dbReference>
<protein>
    <recommendedName>
        <fullName evidence="4">Putative glucose-6-phosphate 1-epimerase</fullName>
        <ecNumber evidence="4">5.1.3.15</ecNumber>
    </recommendedName>
</protein>
<dbReference type="RefSeq" id="WP_072892927.1">
    <property type="nucleotide sequence ID" value="NZ_FQWZ01000001.1"/>
</dbReference>
<dbReference type="EC" id="5.1.3.15" evidence="4"/>
<feature type="active site" evidence="5">
    <location>
        <position position="245"/>
    </location>
</feature>
<dbReference type="Pfam" id="PF01263">
    <property type="entry name" value="Aldose_epim"/>
    <property type="match status" value="1"/>
</dbReference>
<evidence type="ECO:0000313" key="7">
    <source>
        <dbReference type="Proteomes" id="UP000199758"/>
    </source>
</evidence>
<name>A0A1M5JYQ8_9GAMM</name>
<dbReference type="SUPFAM" id="SSF74650">
    <property type="entry name" value="Galactose mutarotase-like"/>
    <property type="match status" value="1"/>
</dbReference>
<dbReference type="InterPro" id="IPR014718">
    <property type="entry name" value="GH-type_carb-bd"/>
</dbReference>
<comment type="catalytic activity">
    <reaction evidence="1">
        <text>alpha-D-glucose 6-phosphate = beta-D-glucose 6-phosphate</text>
        <dbReference type="Rhea" id="RHEA:16249"/>
        <dbReference type="ChEBI" id="CHEBI:58225"/>
        <dbReference type="ChEBI" id="CHEBI:58247"/>
        <dbReference type="EC" id="5.1.3.15"/>
    </reaction>
</comment>
<keyword evidence="3 4" id="KW-0413">Isomerase</keyword>
<dbReference type="CDD" id="cd09020">
    <property type="entry name" value="D-hex-6-P-epi_like"/>
    <property type="match status" value="1"/>
</dbReference>
<dbReference type="GO" id="GO:0047938">
    <property type="term" value="F:glucose-6-phosphate 1-epimerase activity"/>
    <property type="evidence" value="ECO:0007669"/>
    <property type="project" value="UniProtKB-UniRule"/>
</dbReference>